<organism evidence="1 2">
    <name type="scientific">Flavobacterium kingsejongi</name>
    <dbReference type="NCBI Taxonomy" id="1678728"/>
    <lineage>
        <taxon>Bacteria</taxon>
        <taxon>Pseudomonadati</taxon>
        <taxon>Bacteroidota</taxon>
        <taxon>Flavobacteriia</taxon>
        <taxon>Flavobacteriales</taxon>
        <taxon>Flavobacteriaceae</taxon>
        <taxon>Flavobacterium</taxon>
    </lineage>
</organism>
<keyword evidence="2" id="KW-1185">Reference proteome</keyword>
<dbReference type="KEGG" id="fki:FK004_14670"/>
<evidence type="ECO:0000313" key="2">
    <source>
        <dbReference type="Proteomes" id="UP000244677"/>
    </source>
</evidence>
<dbReference type="Proteomes" id="UP000244677">
    <property type="component" value="Chromosome"/>
</dbReference>
<reference evidence="1 2" key="1">
    <citation type="submission" date="2017-04" db="EMBL/GenBank/DDBJ databases">
        <title>Complete genome sequence of Flavobacterium kingsejong AJ004.</title>
        <authorList>
            <person name="Lee P.C."/>
        </authorList>
    </citation>
    <scope>NUCLEOTIDE SEQUENCE [LARGE SCALE GENOMIC DNA]</scope>
    <source>
        <strain evidence="1 2">AJ004</strain>
    </source>
</reference>
<evidence type="ECO:0008006" key="3">
    <source>
        <dbReference type="Google" id="ProtNLM"/>
    </source>
</evidence>
<dbReference type="OrthoDB" id="980661at2"/>
<sequence>MEQSNQELAVQLINATNLIGIKAGMERETFTNIWMVAVGNRIFARSWSFAEKSWYNTFLTEPIGYLQCGERQFQIKADIPEDSSDLSAAINVAYLKKYNHGKNSKYATGITAQKHVEKTMEFSVISK</sequence>
<proteinExistence type="predicted"/>
<accession>A0A2S1LRT9</accession>
<dbReference type="Pfam" id="PF10012">
    <property type="entry name" value="DUF2255"/>
    <property type="match status" value="1"/>
</dbReference>
<evidence type="ECO:0000313" key="1">
    <source>
        <dbReference type="EMBL" id="AWG26382.1"/>
    </source>
</evidence>
<protein>
    <recommendedName>
        <fullName evidence="3">DUF2255 domain-containing protein</fullName>
    </recommendedName>
</protein>
<dbReference type="RefSeq" id="WP_108737907.1">
    <property type="nucleotide sequence ID" value="NZ_CP020919.1"/>
</dbReference>
<name>A0A2S1LRT9_9FLAO</name>
<gene>
    <name evidence="1" type="ORF">FK004_14670</name>
</gene>
<dbReference type="InterPro" id="IPR016888">
    <property type="entry name" value="UCP028498"/>
</dbReference>
<dbReference type="AlphaFoldDB" id="A0A2S1LRT9"/>
<dbReference type="EMBL" id="CP020919">
    <property type="protein sequence ID" value="AWG26382.1"/>
    <property type="molecule type" value="Genomic_DNA"/>
</dbReference>